<dbReference type="EMBL" id="JAWDJX010000012">
    <property type="protein sequence ID" value="KAK3054289.1"/>
    <property type="molecule type" value="Genomic_DNA"/>
</dbReference>
<gene>
    <name evidence="10" type="ORF">LTR09_004557</name>
</gene>
<proteinExistence type="predicted"/>
<reference evidence="10" key="1">
    <citation type="submission" date="2023-04" db="EMBL/GenBank/DDBJ databases">
        <title>Black Yeasts Isolated from many extreme environments.</title>
        <authorList>
            <person name="Coleine C."/>
            <person name="Stajich J.E."/>
            <person name="Selbmann L."/>
        </authorList>
    </citation>
    <scope>NUCLEOTIDE SEQUENCE</scope>
    <source>
        <strain evidence="10">CCFEE 5312</strain>
    </source>
</reference>
<feature type="compositionally biased region" description="Low complexity" evidence="7">
    <location>
        <begin position="268"/>
        <end position="284"/>
    </location>
</feature>
<dbReference type="InterPro" id="IPR036249">
    <property type="entry name" value="Thioredoxin-like_sf"/>
</dbReference>
<dbReference type="PRINTS" id="PR00421">
    <property type="entry name" value="THIOREDOXIN"/>
</dbReference>
<dbReference type="EC" id="5.3.4.1" evidence="3"/>
<dbReference type="PANTHER" id="PTHR45815:SF3">
    <property type="entry name" value="PROTEIN DISULFIDE-ISOMERASE A6"/>
    <property type="match status" value="1"/>
</dbReference>
<feature type="region of interest" description="Disordered" evidence="7">
    <location>
        <begin position="518"/>
        <end position="557"/>
    </location>
</feature>
<dbReference type="PROSITE" id="PS51352">
    <property type="entry name" value="THIOREDOXIN_2"/>
    <property type="match status" value="1"/>
</dbReference>
<dbReference type="GO" id="GO:0015035">
    <property type="term" value="F:protein-disulfide reductase activity"/>
    <property type="evidence" value="ECO:0007669"/>
    <property type="project" value="TreeGrafter"/>
</dbReference>
<dbReference type="SUPFAM" id="SSF52833">
    <property type="entry name" value="Thioredoxin-like"/>
    <property type="match status" value="2"/>
</dbReference>
<evidence type="ECO:0000256" key="1">
    <source>
        <dbReference type="ARBA" id="ARBA00001182"/>
    </source>
</evidence>
<evidence type="ECO:0000256" key="2">
    <source>
        <dbReference type="ARBA" id="ARBA00004319"/>
    </source>
</evidence>
<dbReference type="PROSITE" id="PS00194">
    <property type="entry name" value="THIOREDOXIN_1"/>
    <property type="match status" value="1"/>
</dbReference>
<dbReference type="InterPro" id="IPR017937">
    <property type="entry name" value="Thioredoxin_CS"/>
</dbReference>
<keyword evidence="4" id="KW-1015">Disulfide bond</keyword>
<comment type="subcellular location">
    <subcellularLocation>
        <location evidence="2">Endoplasmic reticulum lumen</location>
    </subcellularLocation>
</comment>
<evidence type="ECO:0000256" key="7">
    <source>
        <dbReference type="SAM" id="MobiDB-lite"/>
    </source>
</evidence>
<protein>
    <recommendedName>
        <fullName evidence="3">protein disulfide-isomerase</fullName>
        <ecNumber evidence="3">5.3.4.1</ecNumber>
    </recommendedName>
</protein>
<feature type="domain" description="Thioredoxin" evidence="9">
    <location>
        <begin position="6"/>
        <end position="144"/>
    </location>
</feature>
<dbReference type="PANTHER" id="PTHR45815">
    <property type="entry name" value="PROTEIN DISULFIDE-ISOMERASE A6"/>
    <property type="match status" value="1"/>
</dbReference>
<dbReference type="GO" id="GO:0005788">
    <property type="term" value="C:endoplasmic reticulum lumen"/>
    <property type="evidence" value="ECO:0007669"/>
    <property type="project" value="UniProtKB-SubCell"/>
</dbReference>
<keyword evidence="8" id="KW-0732">Signal</keyword>
<dbReference type="Pfam" id="PF00085">
    <property type="entry name" value="Thioredoxin"/>
    <property type="match status" value="1"/>
</dbReference>
<evidence type="ECO:0000256" key="6">
    <source>
        <dbReference type="ARBA" id="ARBA00023284"/>
    </source>
</evidence>
<dbReference type="Proteomes" id="UP001271007">
    <property type="component" value="Unassembled WGS sequence"/>
</dbReference>
<evidence type="ECO:0000313" key="10">
    <source>
        <dbReference type="EMBL" id="KAK3054289.1"/>
    </source>
</evidence>
<dbReference type="InterPro" id="IPR013766">
    <property type="entry name" value="Thioredoxin_domain"/>
</dbReference>
<sequence length="557" mass="60596">MVQSLPLALAAASLFLLPPALADGLYTKSSPVLQVSGNNYDSLIAKTNYTSIVEFYAPWCGHCQSLKPAFEKAAKSLTGLAKVAAVNCDEESNKPLCGTMGVQGFPTLKIVKPGKKAGKPIVEDYQGPRSAKGIVDAVIDKIPNHVKRLKDTDYQDWLEAGDGPKAILFSDKGTTSALLKAVAIDYRDVIPVAQIRNSEKEATEVFHVEKFPTLVLLPGEGKDPLTYNGEMKKENMVAFLAQAASPNPDPAPKKTKSSSSKTDKSKASKASSSFADASKSQASSEAKTAKASQTMETMDDESQPTESPDPNVVKEDTQKPVKLPKVAPPIASLDDTIPLQQKCLNTKAGTCILALLPPTEGDAASPETLQAISSLSEIHRKHEGGKRNLFPFYQLPASNPETDSLRQQLSLDSGIQLIAVNGKRAWYRHYAKSTFTQLEIEDWIDAIRMGDGSKSKLPDTLIADAETLPEEPVYVKVPKDYQSNPEAMREAMKAQMPEGVEFEFEEMDDSEYDRVIDQAREGAAKREAKEKAEAEVSKVVEEEDGKKSDVPIEHVEL</sequence>
<dbReference type="CDD" id="cd02981">
    <property type="entry name" value="PDI_b_family"/>
    <property type="match status" value="1"/>
</dbReference>
<keyword evidence="11" id="KW-1185">Reference proteome</keyword>
<dbReference type="AlphaFoldDB" id="A0AAJ0DPA7"/>
<dbReference type="GO" id="GO:0003756">
    <property type="term" value="F:protein disulfide isomerase activity"/>
    <property type="evidence" value="ECO:0007669"/>
    <property type="project" value="UniProtKB-EC"/>
</dbReference>
<evidence type="ECO:0000256" key="8">
    <source>
        <dbReference type="SAM" id="SignalP"/>
    </source>
</evidence>
<dbReference type="Pfam" id="PF24541">
    <property type="entry name" value="Thioredox_PDIA6_C"/>
    <property type="match status" value="1"/>
</dbReference>
<evidence type="ECO:0000259" key="9">
    <source>
        <dbReference type="PROSITE" id="PS51352"/>
    </source>
</evidence>
<feature type="region of interest" description="Disordered" evidence="7">
    <location>
        <begin position="243"/>
        <end position="323"/>
    </location>
</feature>
<feature type="signal peptide" evidence="8">
    <location>
        <begin position="1"/>
        <end position="22"/>
    </location>
</feature>
<evidence type="ECO:0000256" key="4">
    <source>
        <dbReference type="ARBA" id="ARBA00023157"/>
    </source>
</evidence>
<feature type="chain" id="PRO_5042579829" description="protein disulfide-isomerase" evidence="8">
    <location>
        <begin position="23"/>
        <end position="557"/>
    </location>
</feature>
<comment type="caution">
    <text evidence="10">The sequence shown here is derived from an EMBL/GenBank/DDBJ whole genome shotgun (WGS) entry which is preliminary data.</text>
</comment>
<comment type="catalytic activity">
    <reaction evidence="1">
        <text>Catalyzes the rearrangement of -S-S- bonds in proteins.</text>
        <dbReference type="EC" id="5.3.4.1"/>
    </reaction>
</comment>
<accession>A0AAJ0DPA7</accession>
<dbReference type="GO" id="GO:0034976">
    <property type="term" value="P:response to endoplasmic reticulum stress"/>
    <property type="evidence" value="ECO:0007669"/>
    <property type="project" value="TreeGrafter"/>
</dbReference>
<name>A0AAJ0DPA7_9PEZI</name>
<keyword evidence="6" id="KW-0676">Redox-active center</keyword>
<evidence type="ECO:0000313" key="11">
    <source>
        <dbReference type="Proteomes" id="UP001271007"/>
    </source>
</evidence>
<evidence type="ECO:0000256" key="3">
    <source>
        <dbReference type="ARBA" id="ARBA00012723"/>
    </source>
</evidence>
<evidence type="ECO:0000256" key="5">
    <source>
        <dbReference type="ARBA" id="ARBA00023235"/>
    </source>
</evidence>
<dbReference type="Gene3D" id="3.40.30.10">
    <property type="entry name" value="Glutaredoxin"/>
    <property type="match status" value="2"/>
</dbReference>
<dbReference type="CDD" id="cd03002">
    <property type="entry name" value="PDI_a_MPD1_like"/>
    <property type="match status" value="1"/>
</dbReference>
<organism evidence="10 11">
    <name type="scientific">Extremus antarcticus</name>
    <dbReference type="NCBI Taxonomy" id="702011"/>
    <lineage>
        <taxon>Eukaryota</taxon>
        <taxon>Fungi</taxon>
        <taxon>Dikarya</taxon>
        <taxon>Ascomycota</taxon>
        <taxon>Pezizomycotina</taxon>
        <taxon>Dothideomycetes</taxon>
        <taxon>Dothideomycetidae</taxon>
        <taxon>Mycosphaerellales</taxon>
        <taxon>Extremaceae</taxon>
        <taxon>Extremus</taxon>
    </lineage>
</organism>
<keyword evidence="5" id="KW-0413">Isomerase</keyword>
<dbReference type="InterPro" id="IPR057305">
    <property type="entry name" value="Thioredox_PDIA6_C"/>
</dbReference>